<proteinExistence type="predicted"/>
<keyword evidence="2" id="KW-1185">Reference proteome</keyword>
<gene>
    <name evidence="1" type="ORF">GCM10017600_07790</name>
</gene>
<evidence type="ECO:0000313" key="2">
    <source>
        <dbReference type="Proteomes" id="UP001143474"/>
    </source>
</evidence>
<name>A0A9W6MAJ4_9ACTN</name>
<dbReference type="EMBL" id="BSEV01000001">
    <property type="protein sequence ID" value="GLK07374.1"/>
    <property type="molecule type" value="Genomic_DNA"/>
</dbReference>
<reference evidence="1" key="2">
    <citation type="submission" date="2023-01" db="EMBL/GenBank/DDBJ databases">
        <authorList>
            <person name="Sun Q."/>
            <person name="Evtushenko L."/>
        </authorList>
    </citation>
    <scope>NUCLEOTIDE SEQUENCE</scope>
    <source>
        <strain evidence="1">VKM Ac-2007</strain>
    </source>
</reference>
<dbReference type="AlphaFoldDB" id="A0A9W6MAJ4"/>
<accession>A0A9W6MAJ4</accession>
<protein>
    <submittedName>
        <fullName evidence="1">Uncharacterized protein</fullName>
    </submittedName>
</protein>
<dbReference type="Proteomes" id="UP001143474">
    <property type="component" value="Unassembled WGS sequence"/>
</dbReference>
<sequence length="243" mass="26490">MGTGSLGGGGSGGSGGGGGSGRAGLVSYRFCGGSMSNAKISQNDIRKEISDLLSRRASAAFLKKQFTSPIVANIYKHLMNLALARTTADPLDRLTEGLQVDSTPGFLVRLANEIVSADASSEPDRRVRETARVCLEDFLILATGNDLDLYTSGTRQEAAQRLKSSVLENTLGNFLASLIVRVVEREEIERLSAEAVLQLQEDAQRRANMAIDSFKSKFPAYKYRDFFKYVQQEPAWLLREISS</sequence>
<organism evidence="1 2">
    <name type="scientific">Streptosporangium carneum</name>
    <dbReference type="NCBI Taxonomy" id="47481"/>
    <lineage>
        <taxon>Bacteria</taxon>
        <taxon>Bacillati</taxon>
        <taxon>Actinomycetota</taxon>
        <taxon>Actinomycetes</taxon>
        <taxon>Streptosporangiales</taxon>
        <taxon>Streptosporangiaceae</taxon>
        <taxon>Streptosporangium</taxon>
    </lineage>
</organism>
<evidence type="ECO:0000313" key="1">
    <source>
        <dbReference type="EMBL" id="GLK07374.1"/>
    </source>
</evidence>
<reference evidence="1" key="1">
    <citation type="journal article" date="2014" name="Int. J. Syst. Evol. Microbiol.">
        <title>Complete genome sequence of Corynebacterium casei LMG S-19264T (=DSM 44701T), isolated from a smear-ripened cheese.</title>
        <authorList>
            <consortium name="US DOE Joint Genome Institute (JGI-PGF)"/>
            <person name="Walter F."/>
            <person name="Albersmeier A."/>
            <person name="Kalinowski J."/>
            <person name="Ruckert C."/>
        </authorList>
    </citation>
    <scope>NUCLEOTIDE SEQUENCE</scope>
    <source>
        <strain evidence="1">VKM Ac-2007</strain>
    </source>
</reference>
<comment type="caution">
    <text evidence="1">The sequence shown here is derived from an EMBL/GenBank/DDBJ whole genome shotgun (WGS) entry which is preliminary data.</text>
</comment>